<reference evidence="1 2" key="1">
    <citation type="submission" date="2020-08" db="EMBL/GenBank/DDBJ databases">
        <title>Genome public.</title>
        <authorList>
            <person name="Liu C."/>
            <person name="Sun Q."/>
        </authorList>
    </citation>
    <scope>NUCLEOTIDE SEQUENCE [LARGE SCALE GENOMIC DNA]</scope>
    <source>
        <strain evidence="1 2">NSJ-9</strain>
    </source>
</reference>
<dbReference type="Proteomes" id="UP000643810">
    <property type="component" value="Unassembled WGS sequence"/>
</dbReference>
<organism evidence="1 2">
    <name type="scientific">Roseburia lenta</name>
    <dbReference type="NCBI Taxonomy" id="2763061"/>
    <lineage>
        <taxon>Bacteria</taxon>
        <taxon>Bacillati</taxon>
        <taxon>Bacillota</taxon>
        <taxon>Clostridia</taxon>
        <taxon>Lachnospirales</taxon>
        <taxon>Lachnospiraceae</taxon>
        <taxon>Roseburia</taxon>
    </lineage>
</organism>
<keyword evidence="2" id="KW-1185">Reference proteome</keyword>
<dbReference type="EMBL" id="JACOPG010000001">
    <property type="protein sequence ID" value="MBC5685432.1"/>
    <property type="molecule type" value="Genomic_DNA"/>
</dbReference>
<proteinExistence type="predicted"/>
<comment type="caution">
    <text evidence="1">The sequence shown here is derived from an EMBL/GenBank/DDBJ whole genome shotgun (WGS) entry which is preliminary data.</text>
</comment>
<sequence>MEVQRKQGHIKQGLAVSLLSVFLLLSLWGCGTKKDDSLADGTYNVEVTLEGGTGRATVVSPTQITVKNGKITATIIWSSSHYDYMLVGGEKYLNEAADGEGSTFTIPVDDLDQPLSVVGDTTAMSQPHEIEYTLNFSLIDIEE</sequence>
<gene>
    <name evidence="1" type="ORF">H8R94_02190</name>
</gene>
<accession>A0ABR7GDB8</accession>
<dbReference type="InterPro" id="IPR037250">
    <property type="entry name" value="NEAT_dom_sf"/>
</dbReference>
<dbReference type="Gene3D" id="2.60.40.1850">
    <property type="match status" value="1"/>
</dbReference>
<evidence type="ECO:0000313" key="2">
    <source>
        <dbReference type="Proteomes" id="UP000643810"/>
    </source>
</evidence>
<dbReference type="SUPFAM" id="SSF158911">
    <property type="entry name" value="NEAT domain-like"/>
    <property type="match status" value="1"/>
</dbReference>
<dbReference type="RefSeq" id="WP_118280991.1">
    <property type="nucleotide sequence ID" value="NZ_JACOPG010000001.1"/>
</dbReference>
<protein>
    <submittedName>
        <fullName evidence="1">Uncharacterized protein</fullName>
    </submittedName>
</protein>
<evidence type="ECO:0000313" key="1">
    <source>
        <dbReference type="EMBL" id="MBC5685432.1"/>
    </source>
</evidence>
<name>A0ABR7GDB8_9FIRM</name>